<reference evidence="5 6" key="1">
    <citation type="journal article" date="2018" name="MBio">
        <title>Comparative Genomics Reveals the Core Gene Toolbox for the Fungus-Insect Symbiosis.</title>
        <authorList>
            <person name="Wang Y."/>
            <person name="Stata M."/>
            <person name="Wang W."/>
            <person name="Stajich J.E."/>
            <person name="White M.M."/>
            <person name="Moncalvo J.M."/>
        </authorList>
    </citation>
    <scope>NUCLEOTIDE SEQUENCE [LARGE SCALE GENOMIC DNA]</scope>
    <source>
        <strain evidence="5 6">SWE-8-4</strain>
    </source>
</reference>
<sequence length="217" mass="24786">MNRLFGSANPQEPKPTIDDAITKAESSVTRIKEKISGYNGELLKYQKQLAGMREGPTKNSIRQRATRVLQQRKLYDQQLEQLEQQTFNLESAKFTSENLKNTMTTIQSMEQTNKMLKKQYKNIDNLQDEMADIMEETNEIQQIMGRSYAIPESLEALGAEWSIEQEKSDTLPSYLDDSEKTNSGLANSELDKELEDLSNNLPKDQQPLNNLVGEMSK</sequence>
<comment type="caution">
    <text evidence="5">The sequence shown here is derived from an EMBL/GenBank/DDBJ whole genome shotgun (WGS) entry which is preliminary data.</text>
</comment>
<keyword evidence="2 3" id="KW-0175">Coiled coil</keyword>
<evidence type="ECO:0000313" key="5">
    <source>
        <dbReference type="EMBL" id="PVU86636.1"/>
    </source>
</evidence>
<accession>A0A2T9Y2R2</accession>
<dbReference type="InterPro" id="IPR005024">
    <property type="entry name" value="Snf7_fam"/>
</dbReference>
<name>A0A2T9Y2R2_9FUNG</name>
<keyword evidence="6" id="KW-1185">Reference proteome</keyword>
<protein>
    <submittedName>
        <fullName evidence="5">Uncharacterized protein</fullName>
    </submittedName>
</protein>
<evidence type="ECO:0000256" key="2">
    <source>
        <dbReference type="ARBA" id="ARBA00023054"/>
    </source>
</evidence>
<proteinExistence type="inferred from homology"/>
<dbReference type="Proteomes" id="UP000245383">
    <property type="component" value="Unassembled WGS sequence"/>
</dbReference>
<feature type="region of interest" description="Disordered" evidence="4">
    <location>
        <begin position="166"/>
        <end position="217"/>
    </location>
</feature>
<dbReference type="GO" id="GO:0005771">
    <property type="term" value="C:multivesicular body"/>
    <property type="evidence" value="ECO:0007669"/>
    <property type="project" value="TreeGrafter"/>
</dbReference>
<dbReference type="OrthoDB" id="3973241at2759"/>
<feature type="compositionally biased region" description="Polar residues" evidence="4">
    <location>
        <begin position="197"/>
        <end position="209"/>
    </location>
</feature>
<dbReference type="PANTHER" id="PTHR22761:SF12">
    <property type="entry name" value="CHARGED MULTIVESICULAR BODY PROTEIN 5"/>
    <property type="match status" value="1"/>
</dbReference>
<dbReference type="PANTHER" id="PTHR22761">
    <property type="entry name" value="CHARGED MULTIVESICULAR BODY PROTEIN"/>
    <property type="match status" value="1"/>
</dbReference>
<gene>
    <name evidence="5" type="ORF">BB561_006628</name>
</gene>
<dbReference type="GO" id="GO:0032511">
    <property type="term" value="P:late endosome to vacuole transport via multivesicular body sorting pathway"/>
    <property type="evidence" value="ECO:0007669"/>
    <property type="project" value="TreeGrafter"/>
</dbReference>
<feature type="coiled-coil region" evidence="3">
    <location>
        <begin position="65"/>
        <end position="143"/>
    </location>
</feature>
<dbReference type="EMBL" id="MBFR01000632">
    <property type="protein sequence ID" value="PVU86636.1"/>
    <property type="molecule type" value="Genomic_DNA"/>
</dbReference>
<dbReference type="GO" id="GO:0006900">
    <property type="term" value="P:vesicle budding from membrane"/>
    <property type="evidence" value="ECO:0007669"/>
    <property type="project" value="TreeGrafter"/>
</dbReference>
<dbReference type="AlphaFoldDB" id="A0A2T9Y2R2"/>
<organism evidence="5 6">
    <name type="scientific">Smittium simulii</name>
    <dbReference type="NCBI Taxonomy" id="133385"/>
    <lineage>
        <taxon>Eukaryota</taxon>
        <taxon>Fungi</taxon>
        <taxon>Fungi incertae sedis</taxon>
        <taxon>Zoopagomycota</taxon>
        <taxon>Kickxellomycotina</taxon>
        <taxon>Harpellomycetes</taxon>
        <taxon>Harpellales</taxon>
        <taxon>Legeriomycetaceae</taxon>
        <taxon>Smittium</taxon>
    </lineage>
</organism>
<evidence type="ECO:0000256" key="3">
    <source>
        <dbReference type="SAM" id="Coils"/>
    </source>
</evidence>
<dbReference type="STRING" id="133385.A0A2T9Y2R2"/>
<comment type="similarity">
    <text evidence="1">Belongs to the SNF7 family.</text>
</comment>
<evidence type="ECO:0000256" key="4">
    <source>
        <dbReference type="SAM" id="MobiDB-lite"/>
    </source>
</evidence>
<evidence type="ECO:0000313" key="6">
    <source>
        <dbReference type="Proteomes" id="UP000245383"/>
    </source>
</evidence>
<feature type="region of interest" description="Disordered" evidence="4">
    <location>
        <begin position="1"/>
        <end position="21"/>
    </location>
</feature>
<dbReference type="Pfam" id="PF03357">
    <property type="entry name" value="Snf7"/>
    <property type="match status" value="1"/>
</dbReference>
<dbReference type="Gene3D" id="6.10.250.1710">
    <property type="match status" value="1"/>
</dbReference>
<evidence type="ECO:0000256" key="1">
    <source>
        <dbReference type="ARBA" id="ARBA00006190"/>
    </source>
</evidence>